<keyword evidence="3" id="KW-1185">Reference proteome</keyword>
<dbReference type="OrthoDB" id="6638399at2"/>
<comment type="caution">
    <text evidence="2">The sequence shown here is derived from an EMBL/GenBank/DDBJ whole genome shotgun (WGS) entry which is preliminary data.</text>
</comment>
<dbReference type="RefSeq" id="WP_123802992.1">
    <property type="nucleotide sequence ID" value="NZ_RMVG01000026.1"/>
</dbReference>
<dbReference type="Proteomes" id="UP000281332">
    <property type="component" value="Unassembled WGS sequence"/>
</dbReference>
<organism evidence="2 3">
    <name type="scientific">Candidatus Pantoea deserta</name>
    <dbReference type="NCBI Taxonomy" id="1869313"/>
    <lineage>
        <taxon>Bacteria</taxon>
        <taxon>Pseudomonadati</taxon>
        <taxon>Pseudomonadota</taxon>
        <taxon>Gammaproteobacteria</taxon>
        <taxon>Enterobacterales</taxon>
        <taxon>Erwiniaceae</taxon>
        <taxon>Pantoea</taxon>
    </lineage>
</organism>
<feature type="transmembrane region" description="Helical" evidence="1">
    <location>
        <begin position="43"/>
        <end position="64"/>
    </location>
</feature>
<feature type="transmembrane region" description="Helical" evidence="1">
    <location>
        <begin position="12"/>
        <end position="31"/>
    </location>
</feature>
<evidence type="ECO:0000256" key="1">
    <source>
        <dbReference type="SAM" id="Phobius"/>
    </source>
</evidence>
<name>A0A3N4NPP0_9GAMM</name>
<proteinExistence type="predicted"/>
<keyword evidence="1" id="KW-0812">Transmembrane</keyword>
<keyword evidence="1" id="KW-1133">Transmembrane helix</keyword>
<accession>A0A3N4NPP0</accession>
<reference evidence="2 3" key="1">
    <citation type="submission" date="2018-11" db="EMBL/GenBank/DDBJ databases">
        <title>Whole genome sequencing of Pantoea sp. RIT388.</title>
        <authorList>
            <person name="Gan H.M."/>
            <person name="Hudson A.O."/>
        </authorList>
    </citation>
    <scope>NUCLEOTIDE SEQUENCE [LARGE SCALE GENOMIC DNA]</scope>
    <source>
        <strain evidence="2 3">RIT388</strain>
    </source>
</reference>
<dbReference type="AlphaFoldDB" id="A0A3N4NPP0"/>
<evidence type="ECO:0000313" key="2">
    <source>
        <dbReference type="EMBL" id="RPD94080.1"/>
    </source>
</evidence>
<dbReference type="EMBL" id="RMVG01000026">
    <property type="protein sequence ID" value="RPD94080.1"/>
    <property type="molecule type" value="Genomic_DNA"/>
</dbReference>
<sequence length="72" mass="8406">MKHPILELMKIMFFMAVTFSIGIVISIWLITRESIPLDVYVEYGIIGAIVGLWGGAGTWLIFYLQIRRRYRK</sequence>
<gene>
    <name evidence="2" type="ORF">BBB56_21785</name>
</gene>
<evidence type="ECO:0000313" key="3">
    <source>
        <dbReference type="Proteomes" id="UP000281332"/>
    </source>
</evidence>
<keyword evidence="1" id="KW-0472">Membrane</keyword>
<protein>
    <submittedName>
        <fullName evidence="2">Uncharacterized protein</fullName>
    </submittedName>
</protein>